<feature type="compositionally biased region" description="Basic and acidic residues" evidence="7">
    <location>
        <begin position="157"/>
        <end position="186"/>
    </location>
</feature>
<evidence type="ECO:0000256" key="5">
    <source>
        <dbReference type="ARBA" id="ARBA00022989"/>
    </source>
</evidence>
<evidence type="ECO:0000256" key="8">
    <source>
        <dbReference type="SAM" id="Phobius"/>
    </source>
</evidence>
<keyword evidence="6 8" id="KW-0472">Membrane</keyword>
<dbReference type="AlphaFoldDB" id="A0A9P7ZAX1"/>
<keyword evidence="11" id="KW-1185">Reference proteome</keyword>
<dbReference type="Proteomes" id="UP000887226">
    <property type="component" value="Unassembled WGS sequence"/>
</dbReference>
<evidence type="ECO:0000256" key="6">
    <source>
        <dbReference type="ARBA" id="ARBA00023136"/>
    </source>
</evidence>
<evidence type="ECO:0000256" key="1">
    <source>
        <dbReference type="ARBA" id="ARBA00004141"/>
    </source>
</evidence>
<comment type="subcellular location">
    <subcellularLocation>
        <location evidence="1">Membrane</location>
        <topology evidence="1">Multi-pass membrane protein</topology>
    </subcellularLocation>
</comment>
<dbReference type="OrthoDB" id="2796277at2759"/>
<dbReference type="GO" id="GO:0008374">
    <property type="term" value="F:O-acyltransferase activity"/>
    <property type="evidence" value="ECO:0007669"/>
    <property type="project" value="InterPro"/>
</dbReference>
<feature type="transmembrane region" description="Helical" evidence="8">
    <location>
        <begin position="400"/>
        <end position="417"/>
    </location>
</feature>
<gene>
    <name evidence="10" type="ORF">BJ878DRAFT_36303</name>
</gene>
<evidence type="ECO:0000256" key="2">
    <source>
        <dbReference type="ARBA" id="ARBA00007282"/>
    </source>
</evidence>
<evidence type="ECO:0000313" key="10">
    <source>
        <dbReference type="EMBL" id="KAG9248436.1"/>
    </source>
</evidence>
<comment type="similarity">
    <text evidence="2">Belongs to the wax synthase family.</text>
</comment>
<keyword evidence="3" id="KW-0808">Transferase</keyword>
<sequence length="568" mass="64308">MPLATLFPLHTSTGIAPSYRDVFHAYQHSLATSFANGSLRPFIIPYHLNGYLLLILYLCIPHKNRPWLYAGRWLVLFVIVVFEAKQIQEVRSGNAATTYIAGLTSAMGIVWAWTWLVWRRPQWDAVRVERRRRGAGGNGEWDDRDKEARNGHSKTRATGEDKMLSQDAGGERGSARQRKPNGEDVRATSNGPTRENDSAQLSKEDRDPEWEYYWQPYPDNIWQRINWVIDLFANFRGVGWNWQIPPMPAQPSFITHSLHSPTPKTSKSAISCAGLRYHSTNRQLLVHTIPKFLVGYLILDILKTTMMHDPYFIFGPTTYALPAHIQALPSFLLKAYRLLFSFAAITISLEMAFLFAPLCLCLLLGPNVLGLRGEPWYYIADWGSPSTVASKGLNGFWGSWWHQAFRFIFSAPTNFLISNGYIKARSSAAKLSALLFAFGISGFLHFSGSVSSFSNTYPWHPAMFFALQGVGIFIQTTFCSLAHDHLEKVSESVRKAGNMGFAFAWLFCTAGWITDDFARGGLWLWEPVPVSFCRGLGFGAGEERLWVWGKVKIGWYTGRMWWESGISI</sequence>
<dbReference type="PANTHER" id="PTHR31595">
    <property type="entry name" value="LONG-CHAIN-ALCOHOL O-FATTY-ACYLTRANSFERASE 3-RELATED"/>
    <property type="match status" value="1"/>
</dbReference>
<protein>
    <recommendedName>
        <fullName evidence="9">Wax synthase domain-containing protein</fullName>
    </recommendedName>
</protein>
<feature type="transmembrane region" description="Helical" evidence="8">
    <location>
        <begin position="96"/>
        <end position="118"/>
    </location>
</feature>
<feature type="compositionally biased region" description="Basic and acidic residues" evidence="7">
    <location>
        <begin position="194"/>
        <end position="204"/>
    </location>
</feature>
<feature type="compositionally biased region" description="Basic and acidic residues" evidence="7">
    <location>
        <begin position="141"/>
        <end position="150"/>
    </location>
</feature>
<feature type="transmembrane region" description="Helical" evidence="8">
    <location>
        <begin position="67"/>
        <end position="84"/>
    </location>
</feature>
<organism evidence="10 11">
    <name type="scientific">Calycina marina</name>
    <dbReference type="NCBI Taxonomy" id="1763456"/>
    <lineage>
        <taxon>Eukaryota</taxon>
        <taxon>Fungi</taxon>
        <taxon>Dikarya</taxon>
        <taxon>Ascomycota</taxon>
        <taxon>Pezizomycotina</taxon>
        <taxon>Leotiomycetes</taxon>
        <taxon>Helotiales</taxon>
        <taxon>Pezizellaceae</taxon>
        <taxon>Calycina</taxon>
    </lineage>
</organism>
<proteinExistence type="inferred from homology"/>
<feature type="domain" description="Wax synthase" evidence="9">
    <location>
        <begin position="389"/>
        <end position="466"/>
    </location>
</feature>
<dbReference type="InterPro" id="IPR032805">
    <property type="entry name" value="Wax_synthase_dom"/>
</dbReference>
<evidence type="ECO:0000256" key="3">
    <source>
        <dbReference type="ARBA" id="ARBA00022679"/>
    </source>
</evidence>
<dbReference type="InterPro" id="IPR044851">
    <property type="entry name" value="Wax_synthase"/>
</dbReference>
<accession>A0A9P7ZAX1</accession>
<dbReference type="PANTHER" id="PTHR31595:SF67">
    <property type="entry name" value="WAX SYNTHASE DOMAIN-CONTAINING PROTEIN"/>
    <property type="match status" value="1"/>
</dbReference>
<dbReference type="EMBL" id="MU253749">
    <property type="protein sequence ID" value="KAG9248436.1"/>
    <property type="molecule type" value="Genomic_DNA"/>
</dbReference>
<feature type="transmembrane region" description="Helical" evidence="8">
    <location>
        <begin position="462"/>
        <end position="484"/>
    </location>
</feature>
<feature type="transmembrane region" description="Helical" evidence="8">
    <location>
        <begin position="496"/>
        <end position="514"/>
    </location>
</feature>
<feature type="region of interest" description="Disordered" evidence="7">
    <location>
        <begin position="134"/>
        <end position="204"/>
    </location>
</feature>
<keyword evidence="5 8" id="KW-1133">Transmembrane helix</keyword>
<keyword evidence="4 8" id="KW-0812">Transmembrane</keyword>
<feature type="transmembrane region" description="Helical" evidence="8">
    <location>
        <begin position="338"/>
        <end position="365"/>
    </location>
</feature>
<dbReference type="GO" id="GO:0006629">
    <property type="term" value="P:lipid metabolic process"/>
    <property type="evidence" value="ECO:0007669"/>
    <property type="project" value="InterPro"/>
</dbReference>
<name>A0A9P7ZAX1_9HELO</name>
<comment type="caution">
    <text evidence="10">The sequence shown here is derived from an EMBL/GenBank/DDBJ whole genome shotgun (WGS) entry which is preliminary data.</text>
</comment>
<reference evidence="10" key="1">
    <citation type="journal article" date="2021" name="IMA Fungus">
        <title>Genomic characterization of three marine fungi, including Emericellopsis atlantica sp. nov. with signatures of a generalist lifestyle and marine biomass degradation.</title>
        <authorList>
            <person name="Hagestad O.C."/>
            <person name="Hou L."/>
            <person name="Andersen J.H."/>
            <person name="Hansen E.H."/>
            <person name="Altermark B."/>
            <person name="Li C."/>
            <person name="Kuhnert E."/>
            <person name="Cox R.J."/>
            <person name="Crous P.W."/>
            <person name="Spatafora J.W."/>
            <person name="Lail K."/>
            <person name="Amirebrahimi M."/>
            <person name="Lipzen A."/>
            <person name="Pangilinan J."/>
            <person name="Andreopoulos W."/>
            <person name="Hayes R.D."/>
            <person name="Ng V."/>
            <person name="Grigoriev I.V."/>
            <person name="Jackson S.A."/>
            <person name="Sutton T.D.S."/>
            <person name="Dobson A.D.W."/>
            <person name="Rama T."/>
        </authorList>
    </citation>
    <scope>NUCLEOTIDE SEQUENCE</scope>
    <source>
        <strain evidence="10">TRa3180A</strain>
    </source>
</reference>
<dbReference type="Pfam" id="PF13813">
    <property type="entry name" value="MBOAT_2"/>
    <property type="match status" value="1"/>
</dbReference>
<dbReference type="GO" id="GO:0016020">
    <property type="term" value="C:membrane"/>
    <property type="evidence" value="ECO:0007669"/>
    <property type="project" value="UniProtKB-SubCell"/>
</dbReference>
<feature type="transmembrane region" description="Helical" evidence="8">
    <location>
        <begin position="429"/>
        <end position="450"/>
    </location>
</feature>
<evidence type="ECO:0000259" key="9">
    <source>
        <dbReference type="Pfam" id="PF13813"/>
    </source>
</evidence>
<evidence type="ECO:0000313" key="11">
    <source>
        <dbReference type="Proteomes" id="UP000887226"/>
    </source>
</evidence>
<feature type="transmembrane region" description="Helical" evidence="8">
    <location>
        <begin position="42"/>
        <end position="60"/>
    </location>
</feature>
<evidence type="ECO:0000256" key="4">
    <source>
        <dbReference type="ARBA" id="ARBA00022692"/>
    </source>
</evidence>
<evidence type="ECO:0000256" key="7">
    <source>
        <dbReference type="SAM" id="MobiDB-lite"/>
    </source>
</evidence>